<gene>
    <name evidence="16" type="ORF">HYFRA_00005377</name>
</gene>
<dbReference type="Gene3D" id="3.40.50.10810">
    <property type="entry name" value="Tandem AAA-ATPase domain"/>
    <property type="match status" value="1"/>
</dbReference>
<dbReference type="SMART" id="SM00910">
    <property type="entry name" value="HIRAN"/>
    <property type="match status" value="1"/>
</dbReference>
<keyword evidence="7" id="KW-0347">Helicase</keyword>
<feature type="compositionally biased region" description="Low complexity" evidence="12">
    <location>
        <begin position="214"/>
        <end position="227"/>
    </location>
</feature>
<dbReference type="InterPro" id="IPR027417">
    <property type="entry name" value="P-loop_NTPase"/>
</dbReference>
<dbReference type="InterPro" id="IPR014905">
    <property type="entry name" value="HIRAN"/>
</dbReference>
<dbReference type="InterPro" id="IPR001841">
    <property type="entry name" value="Znf_RING"/>
</dbReference>
<keyword evidence="5 11" id="KW-0863">Zinc-finger</keyword>
<name>A0A9N9LF72_9HELO</name>
<dbReference type="Pfam" id="PF00271">
    <property type="entry name" value="Helicase_C"/>
    <property type="match status" value="1"/>
</dbReference>
<sequence length="901" mass="100886">MNQISPRATMKRSNFGDENLGPQRKHQRSSQPNVSSSLTSASQSFPSTQAARDAWQETNEEFEVVDLTQEPEEGFGWVCLGAITDKIVGIRYYNGVASPGEQVLVKREPENPYDSNAIRVNNVQGTQIGHIPRNLASKLATYLDERSLVIEATLAGEKGAYDCPIYLKLFGPGAPEVRYELESRLRRDRVPFRTQGIAAPKPRKKDLVPTTRNPMGIPGSSQSSSSQEPPPSSMPGLNHLLQHSEQFRPRDAEKMVENWGVGEKSMAEMPMADQPKGLKSTLLPYQRQGLKWMLDKEDPQLPKPGSNEIVQLWKRHAKQQNLFQNIATNFTAMVVPSLAKGGILADDMGLGKTLQVISLIMEGGPGTTLIIAPVSVMSNWAQQMERHVKPENALKVLTYHGPGRKRMKPQDWAQYDVVITTYGMLVSEAFQKGKELKSLPTKEGLFSIKWGRVVLDEGHTIRNHATKAALAATALDSIAKWVLTGTPIVNNIKDLYSMLKYLGITGGLERSEVFNAVLTRPLSYGDPGAEKILQSIMINMCLRRRKDMKFVDLKLPELKQYVHRITFRDDEREKYDALRDEAKLMALSYTKSNQKTIAYRQVLEVLLRLRQVCCHWKLCGTRITDLMALLKTEGAVELTSENRAALQDLLQISIESRDECSICLDELHNPVITACKHVFGRECIERTIELQHKCPMCRGELLDTSSLVNPAEEKGKEDDEEDLDTNTQSSKTEALMKILQATLKDPHSKIIIFSQWTSFLSLIQTQLDAASLSYTRIDGSMPPSRRDTALEALDSDPNCRIMLASLAVCSVGLNLVAADTVILADSWWAPAIEDQAVDRVHRLGQTRPCTVWRLVMEGSVEERVLDVQAEKRKLVSTAFREEGMGRREKNTRMGDILKLLG</sequence>
<evidence type="ECO:0000256" key="9">
    <source>
        <dbReference type="ARBA" id="ARBA00022840"/>
    </source>
</evidence>
<dbReference type="InterPro" id="IPR050628">
    <property type="entry name" value="SNF2_RAD54_helicase_TF"/>
</dbReference>
<dbReference type="PANTHER" id="PTHR45626">
    <property type="entry name" value="TRANSCRIPTION TERMINATION FACTOR 2-RELATED"/>
    <property type="match status" value="1"/>
</dbReference>
<dbReference type="AlphaFoldDB" id="A0A9N9LF72"/>
<evidence type="ECO:0000256" key="4">
    <source>
        <dbReference type="ARBA" id="ARBA00022741"/>
    </source>
</evidence>
<comment type="caution">
    <text evidence="16">The sequence shown here is derived from an EMBL/GenBank/DDBJ whole genome shotgun (WGS) entry which is preliminary data.</text>
</comment>
<dbReference type="GO" id="GO:0006281">
    <property type="term" value="P:DNA repair"/>
    <property type="evidence" value="ECO:0007669"/>
    <property type="project" value="TreeGrafter"/>
</dbReference>
<dbReference type="Pfam" id="PF00176">
    <property type="entry name" value="SNF2-rel_dom"/>
    <property type="match status" value="1"/>
</dbReference>
<dbReference type="SMART" id="SM00184">
    <property type="entry name" value="RING"/>
    <property type="match status" value="1"/>
</dbReference>
<protein>
    <submittedName>
        <fullName evidence="16">Uncharacterized protein</fullName>
    </submittedName>
</protein>
<keyword evidence="9" id="KW-0067">ATP-binding</keyword>
<feature type="region of interest" description="Disordered" evidence="12">
    <location>
        <begin position="708"/>
        <end position="729"/>
    </location>
</feature>
<evidence type="ECO:0000256" key="5">
    <source>
        <dbReference type="ARBA" id="ARBA00022771"/>
    </source>
</evidence>
<dbReference type="Gene3D" id="3.30.40.10">
    <property type="entry name" value="Zinc/RING finger domain, C3HC4 (zinc finger)"/>
    <property type="match status" value="1"/>
</dbReference>
<dbReference type="Gene3D" id="3.30.70.2330">
    <property type="match status" value="1"/>
</dbReference>
<dbReference type="PANTHER" id="PTHR45626:SF11">
    <property type="entry name" value="FAMILY HELICASE, PUTATIVE (AFU_ORTHOLOGUE AFUA_5G06590)-RELATED"/>
    <property type="match status" value="1"/>
</dbReference>
<feature type="domain" description="Helicase C-terminal" evidence="15">
    <location>
        <begin position="734"/>
        <end position="897"/>
    </location>
</feature>
<dbReference type="PROSITE" id="PS51192">
    <property type="entry name" value="HELICASE_ATP_BIND_1"/>
    <property type="match status" value="1"/>
</dbReference>
<dbReference type="InterPro" id="IPR001650">
    <property type="entry name" value="Helicase_C-like"/>
</dbReference>
<evidence type="ECO:0000256" key="7">
    <source>
        <dbReference type="ARBA" id="ARBA00022806"/>
    </source>
</evidence>
<dbReference type="PROSITE" id="PS51194">
    <property type="entry name" value="HELICASE_CTER"/>
    <property type="match status" value="1"/>
</dbReference>
<evidence type="ECO:0000256" key="2">
    <source>
        <dbReference type="ARBA" id="ARBA00007025"/>
    </source>
</evidence>
<dbReference type="Pfam" id="PF13923">
    <property type="entry name" value="zf-C3HC4_2"/>
    <property type="match status" value="1"/>
</dbReference>
<dbReference type="OrthoDB" id="448448at2759"/>
<dbReference type="GO" id="GO:0008094">
    <property type="term" value="F:ATP-dependent activity, acting on DNA"/>
    <property type="evidence" value="ECO:0007669"/>
    <property type="project" value="TreeGrafter"/>
</dbReference>
<dbReference type="SUPFAM" id="SSF52540">
    <property type="entry name" value="P-loop containing nucleoside triphosphate hydrolases"/>
    <property type="match status" value="2"/>
</dbReference>
<dbReference type="InterPro" id="IPR013083">
    <property type="entry name" value="Znf_RING/FYVE/PHD"/>
</dbReference>
<comment type="subcellular location">
    <subcellularLocation>
        <location evidence="1">Nucleus</location>
    </subcellularLocation>
</comment>
<proteinExistence type="inferred from homology"/>
<dbReference type="InterPro" id="IPR049730">
    <property type="entry name" value="SNF2/RAD54-like_C"/>
</dbReference>
<evidence type="ECO:0000256" key="8">
    <source>
        <dbReference type="ARBA" id="ARBA00022833"/>
    </source>
</evidence>
<dbReference type="SUPFAM" id="SSF57850">
    <property type="entry name" value="RING/U-box"/>
    <property type="match status" value="1"/>
</dbReference>
<dbReference type="CDD" id="cd18793">
    <property type="entry name" value="SF2_C_SNF"/>
    <property type="match status" value="1"/>
</dbReference>
<evidence type="ECO:0000259" key="13">
    <source>
        <dbReference type="PROSITE" id="PS50089"/>
    </source>
</evidence>
<evidence type="ECO:0000313" key="17">
    <source>
        <dbReference type="Proteomes" id="UP000696280"/>
    </source>
</evidence>
<evidence type="ECO:0000256" key="6">
    <source>
        <dbReference type="ARBA" id="ARBA00022801"/>
    </source>
</evidence>
<dbReference type="Pfam" id="PF08797">
    <property type="entry name" value="HIRAN"/>
    <property type="match status" value="1"/>
</dbReference>
<dbReference type="Gene3D" id="3.40.50.300">
    <property type="entry name" value="P-loop containing nucleotide triphosphate hydrolases"/>
    <property type="match status" value="1"/>
</dbReference>
<evidence type="ECO:0000259" key="14">
    <source>
        <dbReference type="PROSITE" id="PS51192"/>
    </source>
</evidence>
<feature type="compositionally biased region" description="Polar residues" evidence="12">
    <location>
        <begin position="29"/>
        <end position="50"/>
    </location>
</feature>
<dbReference type="SMART" id="SM00487">
    <property type="entry name" value="DEXDc"/>
    <property type="match status" value="1"/>
</dbReference>
<evidence type="ECO:0000313" key="16">
    <source>
        <dbReference type="EMBL" id="CAG8962322.1"/>
    </source>
</evidence>
<dbReference type="GO" id="GO:0004386">
    <property type="term" value="F:helicase activity"/>
    <property type="evidence" value="ECO:0007669"/>
    <property type="project" value="UniProtKB-KW"/>
</dbReference>
<dbReference type="EMBL" id="CAJVRL010000127">
    <property type="protein sequence ID" value="CAG8962322.1"/>
    <property type="molecule type" value="Genomic_DNA"/>
</dbReference>
<dbReference type="InterPro" id="IPR000330">
    <property type="entry name" value="SNF2_N"/>
</dbReference>
<keyword evidence="17" id="KW-1185">Reference proteome</keyword>
<feature type="domain" description="Helicase ATP-binding" evidence="14">
    <location>
        <begin position="333"/>
        <end position="505"/>
    </location>
</feature>
<dbReference type="InterPro" id="IPR038718">
    <property type="entry name" value="SNF2-like_sf"/>
</dbReference>
<keyword evidence="6" id="KW-0378">Hydrolase</keyword>
<dbReference type="PROSITE" id="PS50089">
    <property type="entry name" value="ZF_RING_2"/>
    <property type="match status" value="1"/>
</dbReference>
<dbReference type="GO" id="GO:0016818">
    <property type="term" value="F:hydrolase activity, acting on acid anhydrides, in phosphorus-containing anhydrides"/>
    <property type="evidence" value="ECO:0007669"/>
    <property type="project" value="InterPro"/>
</dbReference>
<dbReference type="GO" id="GO:0005634">
    <property type="term" value="C:nucleus"/>
    <property type="evidence" value="ECO:0007669"/>
    <property type="project" value="UniProtKB-SubCell"/>
</dbReference>
<keyword evidence="10" id="KW-0539">Nucleus</keyword>
<evidence type="ECO:0000256" key="10">
    <source>
        <dbReference type="ARBA" id="ARBA00023242"/>
    </source>
</evidence>
<dbReference type="GO" id="GO:0005524">
    <property type="term" value="F:ATP binding"/>
    <property type="evidence" value="ECO:0007669"/>
    <property type="project" value="UniProtKB-KW"/>
</dbReference>
<evidence type="ECO:0000256" key="1">
    <source>
        <dbReference type="ARBA" id="ARBA00004123"/>
    </source>
</evidence>
<feature type="domain" description="RING-type" evidence="13">
    <location>
        <begin position="660"/>
        <end position="698"/>
    </location>
</feature>
<evidence type="ECO:0000256" key="11">
    <source>
        <dbReference type="PROSITE-ProRule" id="PRU00175"/>
    </source>
</evidence>
<dbReference type="GO" id="GO:0003676">
    <property type="term" value="F:nucleic acid binding"/>
    <property type="evidence" value="ECO:0007669"/>
    <property type="project" value="InterPro"/>
</dbReference>
<accession>A0A9N9LF72</accession>
<feature type="region of interest" description="Disordered" evidence="12">
    <location>
        <begin position="1"/>
        <end position="56"/>
    </location>
</feature>
<reference evidence="16" key="1">
    <citation type="submission" date="2021-07" db="EMBL/GenBank/DDBJ databases">
        <authorList>
            <person name="Durling M."/>
        </authorList>
    </citation>
    <scope>NUCLEOTIDE SEQUENCE</scope>
</reference>
<comment type="similarity">
    <text evidence="2">Belongs to the SNF2/RAD54 helicase family.</text>
</comment>
<organism evidence="16 17">
    <name type="scientific">Hymenoscyphus fraxineus</name>
    <dbReference type="NCBI Taxonomy" id="746836"/>
    <lineage>
        <taxon>Eukaryota</taxon>
        <taxon>Fungi</taxon>
        <taxon>Dikarya</taxon>
        <taxon>Ascomycota</taxon>
        <taxon>Pezizomycotina</taxon>
        <taxon>Leotiomycetes</taxon>
        <taxon>Helotiales</taxon>
        <taxon>Helotiaceae</taxon>
        <taxon>Hymenoscyphus</taxon>
    </lineage>
</organism>
<keyword evidence="4" id="KW-0547">Nucleotide-binding</keyword>
<dbReference type="InterPro" id="IPR014001">
    <property type="entry name" value="Helicase_ATP-bd"/>
</dbReference>
<keyword evidence="8" id="KW-0862">Zinc</keyword>
<dbReference type="GO" id="GO:0008270">
    <property type="term" value="F:zinc ion binding"/>
    <property type="evidence" value="ECO:0007669"/>
    <property type="project" value="UniProtKB-KW"/>
</dbReference>
<evidence type="ECO:0000256" key="3">
    <source>
        <dbReference type="ARBA" id="ARBA00022723"/>
    </source>
</evidence>
<evidence type="ECO:0000259" key="15">
    <source>
        <dbReference type="PROSITE" id="PS51194"/>
    </source>
</evidence>
<keyword evidence="3" id="KW-0479">Metal-binding</keyword>
<dbReference type="SMART" id="SM00490">
    <property type="entry name" value="HELICc"/>
    <property type="match status" value="1"/>
</dbReference>
<dbReference type="Proteomes" id="UP000696280">
    <property type="component" value="Unassembled WGS sequence"/>
</dbReference>
<feature type="region of interest" description="Disordered" evidence="12">
    <location>
        <begin position="193"/>
        <end position="238"/>
    </location>
</feature>
<evidence type="ECO:0000256" key="12">
    <source>
        <dbReference type="SAM" id="MobiDB-lite"/>
    </source>
</evidence>